<dbReference type="AlphaFoldDB" id="A0A7W4JTF6"/>
<proteinExistence type="predicted"/>
<evidence type="ECO:0000256" key="4">
    <source>
        <dbReference type="SAM" id="MobiDB-lite"/>
    </source>
</evidence>
<organism evidence="6 7">
    <name type="scientific">Gluconacetobacter azotocaptans</name>
    <dbReference type="NCBI Taxonomy" id="142834"/>
    <lineage>
        <taxon>Bacteria</taxon>
        <taxon>Pseudomonadati</taxon>
        <taxon>Pseudomonadota</taxon>
        <taxon>Alphaproteobacteria</taxon>
        <taxon>Acetobacterales</taxon>
        <taxon>Acetobacteraceae</taxon>
        <taxon>Gluconacetobacter</taxon>
    </lineage>
</organism>
<keyword evidence="7" id="KW-1185">Reference proteome</keyword>
<evidence type="ECO:0000256" key="3">
    <source>
        <dbReference type="ARBA" id="ARBA00023163"/>
    </source>
</evidence>
<dbReference type="Gene3D" id="1.10.10.60">
    <property type="entry name" value="Homeodomain-like"/>
    <property type="match status" value="2"/>
</dbReference>
<dbReference type="Proteomes" id="UP000555756">
    <property type="component" value="Unassembled WGS sequence"/>
</dbReference>
<dbReference type="GO" id="GO:0003700">
    <property type="term" value="F:DNA-binding transcription factor activity"/>
    <property type="evidence" value="ECO:0007669"/>
    <property type="project" value="InterPro"/>
</dbReference>
<dbReference type="SMART" id="SM00342">
    <property type="entry name" value="HTH_ARAC"/>
    <property type="match status" value="1"/>
</dbReference>
<dbReference type="EMBL" id="JABEQF010000007">
    <property type="protein sequence ID" value="MBB2190522.1"/>
    <property type="molecule type" value="Genomic_DNA"/>
</dbReference>
<dbReference type="CDD" id="cd06976">
    <property type="entry name" value="cupin_MtlR-like_N"/>
    <property type="match status" value="1"/>
</dbReference>
<dbReference type="PROSITE" id="PS01124">
    <property type="entry name" value="HTH_ARAC_FAMILY_2"/>
    <property type="match status" value="1"/>
</dbReference>
<evidence type="ECO:0000256" key="1">
    <source>
        <dbReference type="ARBA" id="ARBA00023015"/>
    </source>
</evidence>
<comment type="caution">
    <text evidence="6">The sequence shown here is derived from an EMBL/GenBank/DDBJ whole genome shotgun (WGS) entry which is preliminary data.</text>
</comment>
<evidence type="ECO:0000259" key="5">
    <source>
        <dbReference type="PROSITE" id="PS01124"/>
    </source>
</evidence>
<dbReference type="RefSeq" id="WP_183119667.1">
    <property type="nucleotide sequence ID" value="NZ_JABEQF010000007.1"/>
</dbReference>
<accession>A0A7W4JTF6</accession>
<dbReference type="Pfam" id="PF12833">
    <property type="entry name" value="HTH_18"/>
    <property type="match status" value="1"/>
</dbReference>
<sequence>MVYSTSSARKARAEIPVFEIVRREPRNSFVWHTHDYPAPCARWNYHPEYELHLITKGGGQYVVGDYFGFFTPGNLVLIGPNVPHGWFSDVTPGEVVQDRNVVLQVSRSWFDGLMTLCPELDVLQDLLSASRYGVEFLGPAVACLGTRLIEIGTMDDAARIPALIDLLLDLARCPRRTLCSAGLNLSLDNMETEKIDLIIRNIIENNVVFYNQAEMAKEVGLSASAFSRQFRRATGDTFVSFMKKLRIGRACQLLMTTDQSVSDISAATGFSNLSNFNRQFLQLRQTTPSRYRRDVRRLMKHEAGSGEIHGEKSAGVHGQHLQ</sequence>
<evidence type="ECO:0000313" key="7">
    <source>
        <dbReference type="Proteomes" id="UP000555756"/>
    </source>
</evidence>
<name>A0A7W4JTF6_9PROT</name>
<dbReference type="InterPro" id="IPR018062">
    <property type="entry name" value="HTH_AraC-typ_CS"/>
</dbReference>
<evidence type="ECO:0000313" key="6">
    <source>
        <dbReference type="EMBL" id="MBB2190522.1"/>
    </source>
</evidence>
<dbReference type="InterPro" id="IPR011051">
    <property type="entry name" value="RmlC_Cupin_sf"/>
</dbReference>
<feature type="domain" description="HTH araC/xylS-type" evidence="5">
    <location>
        <begin position="193"/>
        <end position="294"/>
    </location>
</feature>
<feature type="region of interest" description="Disordered" evidence="4">
    <location>
        <begin position="301"/>
        <end position="322"/>
    </location>
</feature>
<dbReference type="InterPro" id="IPR018060">
    <property type="entry name" value="HTH_AraC"/>
</dbReference>
<reference evidence="6 7" key="1">
    <citation type="submission" date="2020-04" db="EMBL/GenBank/DDBJ databases">
        <title>Description of novel Gluconacetobacter.</title>
        <authorList>
            <person name="Sombolestani A."/>
        </authorList>
    </citation>
    <scope>NUCLEOTIDE SEQUENCE [LARGE SCALE GENOMIC DNA]</scope>
    <source>
        <strain evidence="6 7">LMG 21311</strain>
    </source>
</reference>
<dbReference type="GO" id="GO:0043565">
    <property type="term" value="F:sequence-specific DNA binding"/>
    <property type="evidence" value="ECO:0007669"/>
    <property type="project" value="InterPro"/>
</dbReference>
<keyword evidence="3" id="KW-0804">Transcription</keyword>
<keyword evidence="1" id="KW-0805">Transcription regulation</keyword>
<dbReference type="SUPFAM" id="SSF46689">
    <property type="entry name" value="Homeodomain-like"/>
    <property type="match status" value="1"/>
</dbReference>
<gene>
    <name evidence="6" type="ORF">HLH34_11195</name>
</gene>
<protein>
    <submittedName>
        <fullName evidence="6">Helix-turn-helix domain-containing protein</fullName>
    </submittedName>
</protein>
<keyword evidence="2" id="KW-0238">DNA-binding</keyword>
<dbReference type="PANTHER" id="PTHR43280">
    <property type="entry name" value="ARAC-FAMILY TRANSCRIPTIONAL REGULATOR"/>
    <property type="match status" value="1"/>
</dbReference>
<dbReference type="InterPro" id="IPR009057">
    <property type="entry name" value="Homeodomain-like_sf"/>
</dbReference>
<dbReference type="PANTHER" id="PTHR43280:SF27">
    <property type="entry name" value="TRANSCRIPTIONAL REGULATOR MTLR"/>
    <property type="match status" value="1"/>
</dbReference>
<dbReference type="SUPFAM" id="SSF51182">
    <property type="entry name" value="RmlC-like cupins"/>
    <property type="match status" value="1"/>
</dbReference>
<feature type="compositionally biased region" description="Basic and acidic residues" evidence="4">
    <location>
        <begin position="301"/>
        <end position="314"/>
    </location>
</feature>
<evidence type="ECO:0000256" key="2">
    <source>
        <dbReference type="ARBA" id="ARBA00023125"/>
    </source>
</evidence>
<dbReference type="PROSITE" id="PS00041">
    <property type="entry name" value="HTH_ARAC_FAMILY_1"/>
    <property type="match status" value="1"/>
</dbReference>